<dbReference type="Gene3D" id="2.60.40.10">
    <property type="entry name" value="Immunoglobulins"/>
    <property type="match status" value="2"/>
</dbReference>
<reference evidence="8 9" key="1">
    <citation type="submission" date="2018-07" db="EMBL/GenBank/DDBJ databases">
        <title>Genome sequencing of rice bacterial endophytes.</title>
        <authorList>
            <person name="Venturi V."/>
        </authorList>
    </citation>
    <scope>NUCLEOTIDE SEQUENCE [LARGE SCALE GENOMIC DNA]</scope>
    <source>
        <strain evidence="8 9">E2333</strain>
    </source>
</reference>
<dbReference type="InterPro" id="IPR008962">
    <property type="entry name" value="PapD-like_sf"/>
</dbReference>
<evidence type="ECO:0000256" key="6">
    <source>
        <dbReference type="SAM" id="SignalP"/>
    </source>
</evidence>
<dbReference type="PRINTS" id="PR00969">
    <property type="entry name" value="CHAPERONPILI"/>
</dbReference>
<keyword evidence="5" id="KW-0143">Chaperone</keyword>
<keyword evidence="3 6" id="KW-0732">Signal</keyword>
<keyword evidence="4" id="KW-0574">Periplasm</keyword>
<feature type="domain" description="Pili assembly chaperone N-terminal" evidence="7">
    <location>
        <begin position="30"/>
        <end position="143"/>
    </location>
</feature>
<organism evidence="8 9">
    <name type="scientific">Pseudomonas jessenii</name>
    <dbReference type="NCBI Taxonomy" id="77298"/>
    <lineage>
        <taxon>Bacteria</taxon>
        <taxon>Pseudomonadati</taxon>
        <taxon>Pseudomonadota</taxon>
        <taxon>Gammaproteobacteria</taxon>
        <taxon>Pseudomonadales</taxon>
        <taxon>Pseudomonadaceae</taxon>
        <taxon>Pseudomonas</taxon>
    </lineage>
</organism>
<sequence>MYPLFSFQVPAAFVAVCLSFMSACSHAAGMVPETPVVVVDQASGEATLNVRNSDDQPALLYSTIEHIPEDAEPLLLLNPPVARVEPGKSQQVRFILREVGPLKTERLQRVVFEGISPRQGGSGAQVHLTVRQNIPVIVRPANLAIDRMPWKRLVWSVAGQQVRVSNPSPYVVRLSKAVNLIPGGVTLDLQRTYILPGEVLMLDASSTLGSHVRLFPASTYGFAVDSYDAPLIVQK</sequence>
<comment type="subcellular location">
    <subcellularLocation>
        <location evidence="1">Periplasm</location>
    </subcellularLocation>
</comment>
<evidence type="ECO:0000256" key="2">
    <source>
        <dbReference type="ARBA" id="ARBA00007399"/>
    </source>
</evidence>
<gene>
    <name evidence="8" type="ORF">DEU51_105132</name>
</gene>
<evidence type="ECO:0000313" key="9">
    <source>
        <dbReference type="Proteomes" id="UP000255365"/>
    </source>
</evidence>
<dbReference type="GO" id="GO:0030288">
    <property type="term" value="C:outer membrane-bounded periplasmic space"/>
    <property type="evidence" value="ECO:0007669"/>
    <property type="project" value="InterPro"/>
</dbReference>
<evidence type="ECO:0000259" key="7">
    <source>
        <dbReference type="Pfam" id="PF00345"/>
    </source>
</evidence>
<dbReference type="InterPro" id="IPR050643">
    <property type="entry name" value="Periplasmic_pilus_chap"/>
</dbReference>
<dbReference type="GO" id="GO:0071555">
    <property type="term" value="P:cell wall organization"/>
    <property type="evidence" value="ECO:0007669"/>
    <property type="project" value="InterPro"/>
</dbReference>
<accession>A0A370SP45</accession>
<comment type="similarity">
    <text evidence="2">Belongs to the periplasmic pilus chaperone family.</text>
</comment>
<dbReference type="InterPro" id="IPR001829">
    <property type="entry name" value="Pili_assmbl_chaperone_bac"/>
</dbReference>
<dbReference type="AlphaFoldDB" id="A0A370SP45"/>
<protein>
    <submittedName>
        <fullName evidence="8">P pilus assembly chaperone PapD</fullName>
    </submittedName>
</protein>
<name>A0A370SP45_PSEJE</name>
<comment type="caution">
    <text evidence="8">The sequence shown here is derived from an EMBL/GenBank/DDBJ whole genome shotgun (WGS) entry which is preliminary data.</text>
</comment>
<evidence type="ECO:0000256" key="5">
    <source>
        <dbReference type="ARBA" id="ARBA00023186"/>
    </source>
</evidence>
<evidence type="ECO:0000256" key="4">
    <source>
        <dbReference type="ARBA" id="ARBA00022764"/>
    </source>
</evidence>
<dbReference type="RefSeq" id="WP_115146631.1">
    <property type="nucleotide sequence ID" value="NZ_QRAV01000005.1"/>
</dbReference>
<evidence type="ECO:0000256" key="3">
    <source>
        <dbReference type="ARBA" id="ARBA00022729"/>
    </source>
</evidence>
<dbReference type="EMBL" id="QRAV01000005">
    <property type="protein sequence ID" value="RDL21421.1"/>
    <property type="molecule type" value="Genomic_DNA"/>
</dbReference>
<dbReference type="Pfam" id="PF00345">
    <property type="entry name" value="PapD_N"/>
    <property type="match status" value="1"/>
</dbReference>
<dbReference type="SUPFAM" id="SSF49584">
    <property type="entry name" value="Periplasmic chaperone C-domain"/>
    <property type="match status" value="1"/>
</dbReference>
<evidence type="ECO:0000256" key="1">
    <source>
        <dbReference type="ARBA" id="ARBA00004418"/>
    </source>
</evidence>
<dbReference type="NCBIfam" id="NF007392">
    <property type="entry name" value="PRK09918.1"/>
    <property type="match status" value="1"/>
</dbReference>
<proteinExistence type="inferred from homology"/>
<dbReference type="InterPro" id="IPR036316">
    <property type="entry name" value="Pili_assmbl_chap_C_dom_sf"/>
</dbReference>
<dbReference type="PANTHER" id="PTHR30251">
    <property type="entry name" value="PILUS ASSEMBLY CHAPERONE"/>
    <property type="match status" value="1"/>
</dbReference>
<dbReference type="InterPro" id="IPR013783">
    <property type="entry name" value="Ig-like_fold"/>
</dbReference>
<dbReference type="InterPro" id="IPR016147">
    <property type="entry name" value="Pili_assmbl_chaperone_N"/>
</dbReference>
<dbReference type="PANTHER" id="PTHR30251:SF3">
    <property type="entry name" value="FIMBRIAL CHAPARONE PROTEIN"/>
    <property type="match status" value="1"/>
</dbReference>
<dbReference type="SUPFAM" id="SSF49354">
    <property type="entry name" value="PapD-like"/>
    <property type="match status" value="1"/>
</dbReference>
<feature type="signal peptide" evidence="6">
    <location>
        <begin position="1"/>
        <end position="27"/>
    </location>
</feature>
<feature type="chain" id="PRO_5016605966" evidence="6">
    <location>
        <begin position="28"/>
        <end position="235"/>
    </location>
</feature>
<evidence type="ECO:0000313" key="8">
    <source>
        <dbReference type="EMBL" id="RDL21421.1"/>
    </source>
</evidence>
<dbReference type="Proteomes" id="UP000255365">
    <property type="component" value="Unassembled WGS sequence"/>
</dbReference>